<name>A0ABV8MY19_9NEIS</name>
<evidence type="ECO:0000313" key="2">
    <source>
        <dbReference type="EMBL" id="MFC4161921.1"/>
    </source>
</evidence>
<dbReference type="InterPro" id="IPR051917">
    <property type="entry name" value="Transposase-Integrase"/>
</dbReference>
<protein>
    <submittedName>
        <fullName evidence="2">Helix-turn-helix domain-containing protein</fullName>
    </submittedName>
</protein>
<dbReference type="PANTHER" id="PTHR10948">
    <property type="entry name" value="TRANSPOSASE"/>
    <property type="match status" value="1"/>
</dbReference>
<evidence type="ECO:0000313" key="3">
    <source>
        <dbReference type="Proteomes" id="UP001595791"/>
    </source>
</evidence>
<evidence type="ECO:0000259" key="1">
    <source>
        <dbReference type="Pfam" id="PF13936"/>
    </source>
</evidence>
<organism evidence="2 3">
    <name type="scientific">Chitinimonas lacunae</name>
    <dbReference type="NCBI Taxonomy" id="1963018"/>
    <lineage>
        <taxon>Bacteria</taxon>
        <taxon>Pseudomonadati</taxon>
        <taxon>Pseudomonadota</taxon>
        <taxon>Betaproteobacteria</taxon>
        <taxon>Neisseriales</taxon>
        <taxon>Chitinibacteraceae</taxon>
        <taxon>Chitinimonas</taxon>
    </lineage>
</organism>
<keyword evidence="3" id="KW-1185">Reference proteome</keyword>
<sequence>MRTKHYEHLQPEERITLASLRQQGHSIRAIARALGRSPSALSRELCRNALDGQYVAQQAQQRMSQRRIDARPWPKLHPERGLWLIVCTCLGWYWGQLTKRKKSYAKPRLVFVAAGICLAQPACSAARCSRRSG</sequence>
<dbReference type="RefSeq" id="WP_378168588.1">
    <property type="nucleotide sequence ID" value="NZ_JBHSBU010000003.1"/>
</dbReference>
<dbReference type="PANTHER" id="PTHR10948:SF23">
    <property type="entry name" value="TRANSPOSASE INSI FOR INSERTION SEQUENCE ELEMENT IS30A-RELATED"/>
    <property type="match status" value="1"/>
</dbReference>
<dbReference type="Gene3D" id="1.10.10.60">
    <property type="entry name" value="Homeodomain-like"/>
    <property type="match status" value="1"/>
</dbReference>
<proteinExistence type="predicted"/>
<dbReference type="Proteomes" id="UP001595791">
    <property type="component" value="Unassembled WGS sequence"/>
</dbReference>
<dbReference type="Pfam" id="PF13936">
    <property type="entry name" value="HTH_38"/>
    <property type="match status" value="1"/>
</dbReference>
<dbReference type="InterPro" id="IPR025246">
    <property type="entry name" value="IS30-like_HTH"/>
</dbReference>
<accession>A0ABV8MY19</accession>
<feature type="domain" description="Transposase IS30-like HTH" evidence="1">
    <location>
        <begin position="5"/>
        <end position="48"/>
    </location>
</feature>
<dbReference type="EMBL" id="JBHSBU010000003">
    <property type="protein sequence ID" value="MFC4161921.1"/>
    <property type="molecule type" value="Genomic_DNA"/>
</dbReference>
<reference evidence="3" key="1">
    <citation type="journal article" date="2019" name="Int. J. Syst. Evol. Microbiol.">
        <title>The Global Catalogue of Microorganisms (GCM) 10K type strain sequencing project: providing services to taxonomists for standard genome sequencing and annotation.</title>
        <authorList>
            <consortium name="The Broad Institute Genomics Platform"/>
            <consortium name="The Broad Institute Genome Sequencing Center for Infectious Disease"/>
            <person name="Wu L."/>
            <person name="Ma J."/>
        </authorList>
    </citation>
    <scope>NUCLEOTIDE SEQUENCE [LARGE SCALE GENOMIC DNA]</scope>
    <source>
        <strain evidence="3">LMG 29894</strain>
    </source>
</reference>
<comment type="caution">
    <text evidence="2">The sequence shown here is derived from an EMBL/GenBank/DDBJ whole genome shotgun (WGS) entry which is preliminary data.</text>
</comment>
<gene>
    <name evidence="2" type="ORF">ACFOW7_21535</name>
</gene>